<dbReference type="Pfam" id="PF00989">
    <property type="entry name" value="PAS"/>
    <property type="match status" value="1"/>
</dbReference>
<protein>
    <recommendedName>
        <fullName evidence="4">GGDEF domain-containing protein</fullName>
    </recommendedName>
</protein>
<dbReference type="NCBIfam" id="TIGR00254">
    <property type="entry name" value="GGDEF"/>
    <property type="match status" value="1"/>
</dbReference>
<evidence type="ECO:0000259" key="2">
    <source>
        <dbReference type="PROSITE" id="PS50887"/>
    </source>
</evidence>
<reference evidence="3" key="1">
    <citation type="submission" date="2019-08" db="EMBL/GenBank/DDBJ databases">
        <authorList>
            <person name="Kucharzyk K."/>
            <person name="Murdoch R.W."/>
            <person name="Higgins S."/>
            <person name="Loffler F."/>
        </authorList>
    </citation>
    <scope>NUCLEOTIDE SEQUENCE</scope>
</reference>
<dbReference type="Gene3D" id="3.30.70.270">
    <property type="match status" value="1"/>
</dbReference>
<gene>
    <name evidence="3" type="ORF">SDC9_82014</name>
</gene>
<dbReference type="SUPFAM" id="SSF55073">
    <property type="entry name" value="Nucleotide cyclase"/>
    <property type="match status" value="1"/>
</dbReference>
<dbReference type="CDD" id="cd01949">
    <property type="entry name" value="GGDEF"/>
    <property type="match status" value="1"/>
</dbReference>
<dbReference type="InterPro" id="IPR029787">
    <property type="entry name" value="Nucleotide_cyclase"/>
</dbReference>
<dbReference type="Pfam" id="PF00990">
    <property type="entry name" value="GGDEF"/>
    <property type="match status" value="1"/>
</dbReference>
<sequence length="538" mass="61187">MYRRNIDVVIASRSENLAQLIADAPMDKGISISATKTDATMLKNHPNCDILICDFDQLELDSVEKTCTGSAVVLCLYQNQFERLPTSLLAKIADVWIHPFSSELICFRYQKLIQQILLERKLTLNQTYLDTLINSVPDLIWFKRLDGIHVKVNDSFCSTVQKERQDVEGYDHYHIWSIPKEIYENSDYVCLDTDSIVIQSKKPGVFDETVAEPQGMRQLKTYKSPIFDDCGKLIGTVGVAQDVTELKNTDAKLDLILRTMPFAVMITDTANNVLMVNQKFEEYFQVSSEDLAGESYLIKEASAEFSANPPNLLYCDQKSGIGLLCNGKERILDFHTEPINDFFGNFVGMLNVFRDVTMERGLQAQLKQIAYRDQLTGLFTRRYLFEDIREKMIDSDISMLYIDLDNFKLINDTLGHHYGDIVLKKSGRIIKELFPNDACIRMGGDEFVIVILGKHRIEELQERAEQLIRKFKCHFPGTSELQALSVSIGIAKMTVTNPVQFDELLRKSDSALYEAKISGKAHCVLHTLNLESAINHLA</sequence>
<dbReference type="InterPro" id="IPR000014">
    <property type="entry name" value="PAS"/>
</dbReference>
<dbReference type="EMBL" id="VSSQ01007280">
    <property type="protein sequence ID" value="MPM35422.1"/>
    <property type="molecule type" value="Genomic_DNA"/>
</dbReference>
<dbReference type="Gene3D" id="3.30.450.20">
    <property type="entry name" value="PAS domain"/>
    <property type="match status" value="2"/>
</dbReference>
<dbReference type="InterPro" id="IPR013767">
    <property type="entry name" value="PAS_fold"/>
</dbReference>
<feature type="domain" description="GGDEF" evidence="2">
    <location>
        <begin position="395"/>
        <end position="528"/>
    </location>
</feature>
<dbReference type="NCBIfam" id="TIGR00229">
    <property type="entry name" value="sensory_box"/>
    <property type="match status" value="1"/>
</dbReference>
<accession>A0A644Z3P5</accession>
<dbReference type="SUPFAM" id="SSF55785">
    <property type="entry name" value="PYP-like sensor domain (PAS domain)"/>
    <property type="match status" value="2"/>
</dbReference>
<dbReference type="Pfam" id="PF08448">
    <property type="entry name" value="PAS_4"/>
    <property type="match status" value="1"/>
</dbReference>
<dbReference type="PROSITE" id="PS50887">
    <property type="entry name" value="GGDEF"/>
    <property type="match status" value="1"/>
</dbReference>
<dbReference type="GO" id="GO:0006355">
    <property type="term" value="P:regulation of DNA-templated transcription"/>
    <property type="evidence" value="ECO:0007669"/>
    <property type="project" value="InterPro"/>
</dbReference>
<evidence type="ECO:0000259" key="1">
    <source>
        <dbReference type="PROSITE" id="PS50112"/>
    </source>
</evidence>
<name>A0A644Z3P5_9ZZZZ</name>
<dbReference type="PANTHER" id="PTHR44757">
    <property type="entry name" value="DIGUANYLATE CYCLASE DGCP"/>
    <property type="match status" value="1"/>
</dbReference>
<feature type="domain" description="PAS" evidence="1">
    <location>
        <begin position="249"/>
        <end position="297"/>
    </location>
</feature>
<dbReference type="PANTHER" id="PTHR44757:SF2">
    <property type="entry name" value="BIOFILM ARCHITECTURE MAINTENANCE PROTEIN MBAA"/>
    <property type="match status" value="1"/>
</dbReference>
<dbReference type="InterPro" id="IPR013656">
    <property type="entry name" value="PAS_4"/>
</dbReference>
<dbReference type="InterPro" id="IPR035965">
    <property type="entry name" value="PAS-like_dom_sf"/>
</dbReference>
<dbReference type="SMART" id="SM00267">
    <property type="entry name" value="GGDEF"/>
    <property type="match status" value="1"/>
</dbReference>
<dbReference type="InterPro" id="IPR043128">
    <property type="entry name" value="Rev_trsase/Diguanyl_cyclase"/>
</dbReference>
<dbReference type="PROSITE" id="PS50112">
    <property type="entry name" value="PAS"/>
    <property type="match status" value="1"/>
</dbReference>
<comment type="caution">
    <text evidence="3">The sequence shown here is derived from an EMBL/GenBank/DDBJ whole genome shotgun (WGS) entry which is preliminary data.</text>
</comment>
<dbReference type="CDD" id="cd00130">
    <property type="entry name" value="PAS"/>
    <property type="match status" value="1"/>
</dbReference>
<dbReference type="SMART" id="SM00091">
    <property type="entry name" value="PAS"/>
    <property type="match status" value="2"/>
</dbReference>
<dbReference type="InterPro" id="IPR052155">
    <property type="entry name" value="Biofilm_reg_signaling"/>
</dbReference>
<organism evidence="3">
    <name type="scientific">bioreactor metagenome</name>
    <dbReference type="NCBI Taxonomy" id="1076179"/>
    <lineage>
        <taxon>unclassified sequences</taxon>
        <taxon>metagenomes</taxon>
        <taxon>ecological metagenomes</taxon>
    </lineage>
</organism>
<dbReference type="AlphaFoldDB" id="A0A644Z3P5"/>
<evidence type="ECO:0000313" key="3">
    <source>
        <dbReference type="EMBL" id="MPM35422.1"/>
    </source>
</evidence>
<proteinExistence type="predicted"/>
<evidence type="ECO:0008006" key="4">
    <source>
        <dbReference type="Google" id="ProtNLM"/>
    </source>
</evidence>
<dbReference type="InterPro" id="IPR000160">
    <property type="entry name" value="GGDEF_dom"/>
</dbReference>